<dbReference type="AlphaFoldDB" id="W3X7A3"/>
<feature type="compositionally biased region" description="Low complexity" evidence="1">
    <location>
        <begin position="148"/>
        <end position="163"/>
    </location>
</feature>
<dbReference type="EMBL" id="KI912112">
    <property type="protein sequence ID" value="ETS81998.1"/>
    <property type="molecule type" value="Genomic_DNA"/>
</dbReference>
<dbReference type="InParanoid" id="W3X7A3"/>
<accession>W3X7A3</accession>
<protein>
    <submittedName>
        <fullName evidence="2">Uncharacterized protein</fullName>
    </submittedName>
</protein>
<evidence type="ECO:0000313" key="2">
    <source>
        <dbReference type="EMBL" id="ETS81998.1"/>
    </source>
</evidence>
<organism evidence="2 3">
    <name type="scientific">Pestalotiopsis fici (strain W106-1 / CGMCC3.15140)</name>
    <dbReference type="NCBI Taxonomy" id="1229662"/>
    <lineage>
        <taxon>Eukaryota</taxon>
        <taxon>Fungi</taxon>
        <taxon>Dikarya</taxon>
        <taxon>Ascomycota</taxon>
        <taxon>Pezizomycotina</taxon>
        <taxon>Sordariomycetes</taxon>
        <taxon>Xylariomycetidae</taxon>
        <taxon>Amphisphaeriales</taxon>
        <taxon>Sporocadaceae</taxon>
        <taxon>Pestalotiopsis</taxon>
    </lineage>
</organism>
<keyword evidence="3" id="KW-1185">Reference proteome</keyword>
<proteinExistence type="predicted"/>
<feature type="region of interest" description="Disordered" evidence="1">
    <location>
        <begin position="148"/>
        <end position="171"/>
    </location>
</feature>
<evidence type="ECO:0000313" key="3">
    <source>
        <dbReference type="Proteomes" id="UP000030651"/>
    </source>
</evidence>
<evidence type="ECO:0000256" key="1">
    <source>
        <dbReference type="SAM" id="MobiDB-lite"/>
    </source>
</evidence>
<dbReference type="KEGG" id="pfy:PFICI_07000"/>
<dbReference type="Proteomes" id="UP000030651">
    <property type="component" value="Unassembled WGS sequence"/>
</dbReference>
<dbReference type="GeneID" id="19272013"/>
<reference evidence="3" key="1">
    <citation type="journal article" date="2015" name="BMC Genomics">
        <title>Genomic and transcriptomic analysis of the endophytic fungus Pestalotiopsis fici reveals its lifestyle and high potential for synthesis of natural products.</title>
        <authorList>
            <person name="Wang X."/>
            <person name="Zhang X."/>
            <person name="Liu L."/>
            <person name="Xiang M."/>
            <person name="Wang W."/>
            <person name="Sun X."/>
            <person name="Che Y."/>
            <person name="Guo L."/>
            <person name="Liu G."/>
            <person name="Guo L."/>
            <person name="Wang C."/>
            <person name="Yin W.B."/>
            <person name="Stadler M."/>
            <person name="Zhang X."/>
            <person name="Liu X."/>
        </authorList>
    </citation>
    <scope>NUCLEOTIDE SEQUENCE [LARGE SCALE GENOMIC DNA]</scope>
    <source>
        <strain evidence="3">W106-1 / CGMCC3.15140</strain>
    </source>
</reference>
<gene>
    <name evidence="2" type="ORF">PFICI_07000</name>
</gene>
<sequence length="341" mass="37537">MIILALPSGVDAATAAATADIHRKLWDYLSSYARIRLAPDHIVHHVLRQLSELFSQQQCSGNNIGGGDGDDRYDLLYSVVSDIVNMLGSRKDKNPSGNQTMYFDLVSLWYGETLRSHRGHRQHGYHPRLHLAEDEMFAILNSGKAAGASAASSSSSSPQWSGARDNVDPLLDPNSMEDVDFDLDVAAINSYLLLDLGWQTAWHDRSIPDACAALLQGKEYTGAPPDETEVNCLTAMALYERAQCTATGNLFPCPPSTATVPLTPDGARETEQRQRRLVRAQWLLSEAVSLDWDLSGASIYNFEGLLLLQELCAEIGDWNGLEAVRARSRECLDILFGEWGV</sequence>
<dbReference type="OrthoDB" id="4115389at2759"/>
<dbReference type="RefSeq" id="XP_007833772.1">
    <property type="nucleotide sequence ID" value="XM_007835581.1"/>
</dbReference>
<dbReference type="HOGENOM" id="CLU_814098_0_0_1"/>
<name>W3X7A3_PESFW</name>